<feature type="signal peptide" evidence="1">
    <location>
        <begin position="1"/>
        <end position="20"/>
    </location>
</feature>
<dbReference type="RefSeq" id="WP_115620412.1">
    <property type="nucleotide sequence ID" value="NZ_UFVR01000004.1"/>
</dbReference>
<proteinExistence type="predicted"/>
<accession>A0A381FJW9</accession>
<dbReference type="AlphaFoldDB" id="A0A381FJW9"/>
<dbReference type="Proteomes" id="UP000254282">
    <property type="component" value="Unassembled WGS sequence"/>
</dbReference>
<sequence length="228" mass="25739">MKKITTGILFLLIISVSAQANFSLSNNGLGLPQDNAIFNKVNSPNGGRTLSYSDIQGNPYYGKGYSVAKFSGTDETAPARYNMYNDEVEFTKEDKSYILPKNDTYSKIEFTNTKEVLVRLETGDDLSGYFFELAHGKNSLYKKTKTKFIDAVPATNSYTSDRPATFKTLEPVYYINTDGGFIKGPKNQKEILERFPAKKDALTAFFKQNKIKFDKEEDLKKLVTFLNQ</sequence>
<evidence type="ECO:0000256" key="1">
    <source>
        <dbReference type="SAM" id="SignalP"/>
    </source>
</evidence>
<reference evidence="2 3" key="1">
    <citation type="submission" date="2018-06" db="EMBL/GenBank/DDBJ databases">
        <authorList>
            <consortium name="Pathogen Informatics"/>
            <person name="Doyle S."/>
        </authorList>
    </citation>
    <scope>NUCLEOTIDE SEQUENCE [LARGE SCALE GENOMIC DNA]</scope>
    <source>
        <strain evidence="2 3">NCTC13532</strain>
    </source>
</reference>
<gene>
    <name evidence="2" type="ORF">NCTC13532_02338</name>
</gene>
<evidence type="ECO:0000313" key="2">
    <source>
        <dbReference type="EMBL" id="SUX46783.1"/>
    </source>
</evidence>
<evidence type="ECO:0000313" key="3">
    <source>
        <dbReference type="Proteomes" id="UP000254282"/>
    </source>
</evidence>
<dbReference type="EMBL" id="UFVR01000004">
    <property type="protein sequence ID" value="SUX46783.1"/>
    <property type="molecule type" value="Genomic_DNA"/>
</dbReference>
<organism evidence="2 3">
    <name type="scientific">Chryseobacterium indoltheticum</name>
    <dbReference type="NCBI Taxonomy" id="254"/>
    <lineage>
        <taxon>Bacteria</taxon>
        <taxon>Pseudomonadati</taxon>
        <taxon>Bacteroidota</taxon>
        <taxon>Flavobacteriia</taxon>
        <taxon>Flavobacteriales</taxon>
        <taxon>Weeksellaceae</taxon>
        <taxon>Chryseobacterium group</taxon>
        <taxon>Chryseobacterium</taxon>
    </lineage>
</organism>
<feature type="chain" id="PRO_5016846566" evidence="1">
    <location>
        <begin position="21"/>
        <end position="228"/>
    </location>
</feature>
<protein>
    <submittedName>
        <fullName evidence="2">Uncharacterized protein</fullName>
    </submittedName>
</protein>
<keyword evidence="1" id="KW-0732">Signal</keyword>
<name>A0A381FJW9_9FLAO</name>